<sequence>MGLLDILNNKKIRVIEIPKWGHYLRNQWEFNFANHLTLEEKKAIYLHNASGARGYLWHLFSYEKKNCFKEAQAEIAFNNEPKSTCFVFYQHFDYALILEKSSMFTVDDLFAETDIYIVDREFNWTYVKTHETGRCGPYFARKVKCP</sequence>
<dbReference type="EMBL" id="WHOD01000058">
    <property type="protein sequence ID" value="NOU94588.1"/>
    <property type="molecule type" value="Genomic_DNA"/>
</dbReference>
<dbReference type="Proteomes" id="UP000641588">
    <property type="component" value="Unassembled WGS sequence"/>
</dbReference>
<accession>A0A972GQK8</accession>
<keyword evidence="2" id="KW-1185">Reference proteome</keyword>
<dbReference type="RefSeq" id="WP_171652807.1">
    <property type="nucleotide sequence ID" value="NZ_WHOD01000058.1"/>
</dbReference>
<dbReference type="InterPro" id="IPR025454">
    <property type="entry name" value="DUF4275"/>
</dbReference>
<dbReference type="AlphaFoldDB" id="A0A972GQK8"/>
<evidence type="ECO:0000313" key="2">
    <source>
        <dbReference type="Proteomes" id="UP000641588"/>
    </source>
</evidence>
<evidence type="ECO:0000313" key="1">
    <source>
        <dbReference type="EMBL" id="NOU94588.1"/>
    </source>
</evidence>
<protein>
    <submittedName>
        <fullName evidence="1">DUF4275 family protein</fullName>
    </submittedName>
</protein>
<dbReference type="Pfam" id="PF14101">
    <property type="entry name" value="DUF4275"/>
    <property type="match status" value="1"/>
</dbReference>
<reference evidence="1" key="1">
    <citation type="submission" date="2019-10" db="EMBL/GenBank/DDBJ databases">
        <title>Description of Paenibacillus glebae sp. nov.</title>
        <authorList>
            <person name="Carlier A."/>
            <person name="Qi S."/>
        </authorList>
    </citation>
    <scope>NUCLEOTIDE SEQUENCE</scope>
    <source>
        <strain evidence="1">LMG 31456</strain>
    </source>
</reference>
<comment type="caution">
    <text evidence="1">The sequence shown here is derived from an EMBL/GenBank/DDBJ whole genome shotgun (WGS) entry which is preliminary data.</text>
</comment>
<organism evidence="1 2">
    <name type="scientific">Paenibacillus foliorum</name>
    <dbReference type="NCBI Taxonomy" id="2654974"/>
    <lineage>
        <taxon>Bacteria</taxon>
        <taxon>Bacillati</taxon>
        <taxon>Bacillota</taxon>
        <taxon>Bacilli</taxon>
        <taxon>Bacillales</taxon>
        <taxon>Paenibacillaceae</taxon>
        <taxon>Paenibacillus</taxon>
    </lineage>
</organism>
<name>A0A972GQK8_9BACL</name>
<gene>
    <name evidence="1" type="ORF">GC093_15365</name>
</gene>
<proteinExistence type="predicted"/>